<dbReference type="Proteomes" id="UP000192434">
    <property type="component" value="Unassembled WGS sequence"/>
</dbReference>
<reference evidence="3 5" key="2">
    <citation type="submission" date="2016-12" db="EMBL/GenBank/DDBJ databases">
        <title>The new phylogeny of genus Mycobacterium.</title>
        <authorList>
            <person name="Tortoli E."/>
            <person name="Trovato A."/>
            <person name="Cirillo D.M."/>
        </authorList>
    </citation>
    <scope>NUCLEOTIDE SEQUENCE [LARGE SCALE GENOMIC DNA]</scope>
    <source>
        <strain evidence="3 5">CCUG 66554</strain>
    </source>
</reference>
<evidence type="ECO:0000313" key="2">
    <source>
        <dbReference type="EMBL" id="OHU06031.1"/>
    </source>
</evidence>
<feature type="region of interest" description="Disordered" evidence="1">
    <location>
        <begin position="28"/>
        <end position="123"/>
    </location>
</feature>
<evidence type="ECO:0000313" key="3">
    <source>
        <dbReference type="EMBL" id="ORB60854.1"/>
    </source>
</evidence>
<dbReference type="EMBL" id="MVII01000001">
    <property type="protein sequence ID" value="ORB60854.1"/>
    <property type="molecule type" value="Genomic_DNA"/>
</dbReference>
<evidence type="ECO:0000256" key="1">
    <source>
        <dbReference type="SAM" id="MobiDB-lite"/>
    </source>
</evidence>
<feature type="compositionally biased region" description="Pro residues" evidence="1">
    <location>
        <begin position="33"/>
        <end position="42"/>
    </location>
</feature>
<dbReference type="EMBL" id="MLIH01000035">
    <property type="protein sequence ID" value="OHU06031.1"/>
    <property type="molecule type" value="Genomic_DNA"/>
</dbReference>
<dbReference type="OrthoDB" id="4764257at2"/>
<protein>
    <submittedName>
        <fullName evidence="3">Uncharacterized protein</fullName>
    </submittedName>
</protein>
<dbReference type="RefSeq" id="WP_070910200.1">
    <property type="nucleotide sequence ID" value="NZ_CP010271.1"/>
</dbReference>
<evidence type="ECO:0000313" key="5">
    <source>
        <dbReference type="Proteomes" id="UP000192434"/>
    </source>
</evidence>
<gene>
    <name evidence="2" type="ORF">BKG73_20735</name>
    <name evidence="3" type="ORF">BST43_01055</name>
</gene>
<accession>A0A1S1JPQ5</accession>
<proteinExistence type="predicted"/>
<dbReference type="KEGG" id="msao:MYCSP_11590"/>
<comment type="caution">
    <text evidence="3">The sequence shown here is derived from an EMBL/GenBank/DDBJ whole genome shotgun (WGS) entry which is preliminary data.</text>
</comment>
<evidence type="ECO:0000313" key="4">
    <source>
        <dbReference type="Proteomes" id="UP000179621"/>
    </source>
</evidence>
<dbReference type="AlphaFoldDB" id="A0A1S1JPQ5"/>
<name>A0A1S1JPQ5_9MYCO</name>
<organism evidence="3 5">
    <name type="scientific">Mycobacteroides saopaulense</name>
    <dbReference type="NCBI Taxonomy" id="1578165"/>
    <lineage>
        <taxon>Bacteria</taxon>
        <taxon>Bacillati</taxon>
        <taxon>Actinomycetota</taxon>
        <taxon>Actinomycetes</taxon>
        <taxon>Mycobacteriales</taxon>
        <taxon>Mycobacteriaceae</taxon>
        <taxon>Mycobacteroides</taxon>
    </lineage>
</organism>
<keyword evidence="4" id="KW-1185">Reference proteome</keyword>
<dbReference type="Proteomes" id="UP000179621">
    <property type="component" value="Unassembled WGS sequence"/>
</dbReference>
<sequence length="123" mass="12097">MNSIARLIVAPAVGVVAAAFVGFGTVVASADPSPAPPVPGAPNSPSHGSLVDQPSDDGNSGWGYLPRGAGSQCENAWVVCGSDNNPPESDLGPGHDDDNGWVSAPGDTGADCENPGVTCTDVG</sequence>
<reference evidence="2 4" key="1">
    <citation type="submission" date="2016-10" db="EMBL/GenBank/DDBJ databases">
        <title>Evaluation of Human, Animal and Environmental Mycobacterium chelonae Isolates by Core Genome Phylogenomic Analysis, Targeted Gene Comparison, and Anti-microbial Susceptibility Patterns: A Tale of Mistaken Identities.</title>
        <authorList>
            <person name="Fogelson S.B."/>
            <person name="Camus A.C."/>
            <person name="Lorenz W."/>
            <person name="Vasireddy R."/>
            <person name="Vasireddy S."/>
            <person name="Smith T."/>
            <person name="Brown-Elliott B.A."/>
            <person name="Wallace R.J.Jr."/>
            <person name="Hasan N.A."/>
            <person name="Reischl U."/>
            <person name="Sanchez S."/>
        </authorList>
    </citation>
    <scope>NUCLEOTIDE SEQUENCE [LARGE SCALE GENOMIC DNA]</scope>
    <source>
        <strain evidence="2 4">8528</strain>
    </source>
</reference>